<protein>
    <submittedName>
        <fullName evidence="1">Uncharacterized protein</fullName>
    </submittedName>
</protein>
<organism evidence="1 2">
    <name type="scientific">Psychrobacillus insolitus</name>
    <dbReference type="NCBI Taxonomy" id="1461"/>
    <lineage>
        <taxon>Bacteria</taxon>
        <taxon>Bacillati</taxon>
        <taxon>Bacillota</taxon>
        <taxon>Bacilli</taxon>
        <taxon>Bacillales</taxon>
        <taxon>Bacillaceae</taxon>
        <taxon>Psychrobacillus</taxon>
    </lineage>
</organism>
<accession>A0A2W7MJA2</accession>
<evidence type="ECO:0000313" key="2">
    <source>
        <dbReference type="Proteomes" id="UP000248646"/>
    </source>
</evidence>
<name>A0A2W7MJA2_9BACI</name>
<dbReference type="EMBL" id="QKZI01000001">
    <property type="protein sequence ID" value="PZX07352.1"/>
    <property type="molecule type" value="Genomic_DNA"/>
</dbReference>
<dbReference type="AlphaFoldDB" id="A0A2W7MJA2"/>
<dbReference type="RefSeq" id="WP_111438013.1">
    <property type="nucleotide sequence ID" value="NZ_QKZI01000001.1"/>
</dbReference>
<sequence>MNLKILNDSIVESDAIERKAELGYIFVDLSMRGKVTTAYFEAKGGYVHTLDPTSKLQVITSNEDGVSYSDITGQDIIDRKNDSGKPLFAGMNALYYKQP</sequence>
<evidence type="ECO:0000313" key="1">
    <source>
        <dbReference type="EMBL" id="PZX07352.1"/>
    </source>
</evidence>
<dbReference type="Proteomes" id="UP000248646">
    <property type="component" value="Unassembled WGS sequence"/>
</dbReference>
<reference evidence="1 2" key="1">
    <citation type="submission" date="2018-06" db="EMBL/GenBank/DDBJ databases">
        <title>Genomic Encyclopedia of Type Strains, Phase IV (KMG-IV): sequencing the most valuable type-strain genomes for metagenomic binning, comparative biology and taxonomic classification.</title>
        <authorList>
            <person name="Goeker M."/>
        </authorList>
    </citation>
    <scope>NUCLEOTIDE SEQUENCE [LARGE SCALE GENOMIC DNA]</scope>
    <source>
        <strain evidence="1 2">DSM 5</strain>
    </source>
</reference>
<gene>
    <name evidence="1" type="ORF">C7437_101465</name>
</gene>
<proteinExistence type="predicted"/>
<comment type="caution">
    <text evidence="1">The sequence shown here is derived from an EMBL/GenBank/DDBJ whole genome shotgun (WGS) entry which is preliminary data.</text>
</comment>
<keyword evidence="2" id="KW-1185">Reference proteome</keyword>